<dbReference type="FunFam" id="2.60.120.260:FF:000063">
    <property type="entry name" value="Putative alpha-L-arabinofuranosidase family protein"/>
    <property type="match status" value="1"/>
</dbReference>
<evidence type="ECO:0000256" key="1">
    <source>
        <dbReference type="ARBA" id="ARBA00001462"/>
    </source>
</evidence>
<dbReference type="InterPro" id="IPR055235">
    <property type="entry name" value="ASD1_cat"/>
</dbReference>
<dbReference type="EMBL" id="JAMRDG010000002">
    <property type="protein sequence ID" value="KAJ3684388.1"/>
    <property type="molecule type" value="Genomic_DNA"/>
</dbReference>
<keyword evidence="11" id="KW-1133">Transmembrane helix</keyword>
<dbReference type="GO" id="GO:0046373">
    <property type="term" value="P:L-arabinose metabolic process"/>
    <property type="evidence" value="ECO:0007669"/>
    <property type="project" value="InterPro"/>
</dbReference>
<dbReference type="SUPFAM" id="SSF51445">
    <property type="entry name" value="(Trans)glycosidases"/>
    <property type="match status" value="1"/>
</dbReference>
<feature type="domain" description="Alpha-L-arabinofuranosidase C-terminal" evidence="12">
    <location>
        <begin position="464"/>
        <end position="650"/>
    </location>
</feature>
<accession>A0AAD5WAS0</accession>
<proteinExistence type="inferred from homology"/>
<dbReference type="AlphaFoldDB" id="A0AAD5WAS0"/>
<evidence type="ECO:0000256" key="2">
    <source>
        <dbReference type="ARBA" id="ARBA00004498"/>
    </source>
</evidence>
<evidence type="ECO:0000256" key="7">
    <source>
        <dbReference type="ARBA" id="ARBA00022729"/>
    </source>
</evidence>
<reference evidence="13 14" key="1">
    <citation type="journal article" date="2022" name="Cell">
        <title>Repeat-based holocentromeres influence genome architecture and karyotype evolution.</title>
        <authorList>
            <person name="Hofstatter P.G."/>
            <person name="Thangavel G."/>
            <person name="Lux T."/>
            <person name="Neumann P."/>
            <person name="Vondrak T."/>
            <person name="Novak P."/>
            <person name="Zhang M."/>
            <person name="Costa L."/>
            <person name="Castellani M."/>
            <person name="Scott A."/>
            <person name="Toegelov H."/>
            <person name="Fuchs J."/>
            <person name="Mata-Sucre Y."/>
            <person name="Dias Y."/>
            <person name="Vanzela A.L.L."/>
            <person name="Huettel B."/>
            <person name="Almeida C.C.S."/>
            <person name="Simkova H."/>
            <person name="Souza G."/>
            <person name="Pedrosa-Harand A."/>
            <person name="Macas J."/>
            <person name="Mayer K.F.X."/>
            <person name="Houben A."/>
            <person name="Marques A."/>
        </authorList>
    </citation>
    <scope>NUCLEOTIDE SEQUENCE [LARGE SCALE GENOMIC DNA]</scope>
    <source>
        <strain evidence="13">RhyTen1mFocal</strain>
    </source>
</reference>
<dbReference type="Gene3D" id="2.60.40.1180">
    <property type="entry name" value="Golgi alpha-mannosidase II"/>
    <property type="match status" value="1"/>
</dbReference>
<dbReference type="Pfam" id="PF22848">
    <property type="entry name" value="ASD1_dom"/>
    <property type="match status" value="1"/>
</dbReference>
<dbReference type="GO" id="GO:0046556">
    <property type="term" value="F:alpha-L-arabinofuranosidase activity"/>
    <property type="evidence" value="ECO:0007669"/>
    <property type="project" value="UniProtKB-EC"/>
</dbReference>
<dbReference type="SMART" id="SM00813">
    <property type="entry name" value="Alpha-L-AF_C"/>
    <property type="match status" value="1"/>
</dbReference>
<evidence type="ECO:0000256" key="3">
    <source>
        <dbReference type="ARBA" id="ARBA00007186"/>
    </source>
</evidence>
<keyword evidence="6" id="KW-0272">Extracellular matrix</keyword>
<evidence type="ECO:0000256" key="5">
    <source>
        <dbReference type="ARBA" id="ARBA00022525"/>
    </source>
</evidence>
<evidence type="ECO:0000313" key="14">
    <source>
        <dbReference type="Proteomes" id="UP001210211"/>
    </source>
</evidence>
<dbReference type="PANTHER" id="PTHR31776:SF25">
    <property type="entry name" value="NON-REDUCING END ALPHA-L-ARABINOFURANOSIDASE"/>
    <property type="match status" value="1"/>
</dbReference>
<protein>
    <recommendedName>
        <fullName evidence="4">non-reducing end alpha-L-arabinofuranosidase</fullName>
        <ecNumber evidence="4">3.2.1.55</ecNumber>
    </recommendedName>
    <alternativeName>
        <fullName evidence="10">Beta-D-xylosidase</fullName>
    </alternativeName>
</protein>
<evidence type="ECO:0000259" key="12">
    <source>
        <dbReference type="SMART" id="SM00813"/>
    </source>
</evidence>
<evidence type="ECO:0000256" key="6">
    <source>
        <dbReference type="ARBA" id="ARBA00022530"/>
    </source>
</evidence>
<dbReference type="InterPro" id="IPR013780">
    <property type="entry name" value="Glyco_hydro_b"/>
</dbReference>
<sequence length="667" mass="73428">MKCYKVMDFRRMSPIIAVYVIFLVGVSIKYGACDLERNKTAILAVDASADSGRKIPDTLFGIFFEEINHAGAGGIWAELVNNRGFEAGGQNTPSDFSPWAIIGNESTVFVATDRSSPFKRNAVALRVQVNCDADECPSTGVGVYNPGFWGMNIEDGKGYKLILYVKSLDSINISTSLTTSDGLQTLATTNIVASASDVSNWTKVQLELFASGSTPNGRLQLTTNKKGVFWLDQVSLMPMDTFMGHGFREDLVSMLADLKPRFVRFPGGCYVEGERLSNAFRWTASIGPWEERPGHYGDVWQYWTDDGLGYFEFLQLAEDLGASPVWVINNGISHSVSVSTTNILPWVQDALNSIEFARGDASSTWGSVRASMGHPDPFELNYIAVGNEDCGKKFYRGNYLKFYNAIKEAYPDIKIITNCDGSRTTLDHPADYYDYHIYTSTSYMFEMKDFFNSVSRSGPKAFVSEYAVTDSSAGTGSLLASLGEAAFLIGLEKNSDVVEMASYAPLFVNANDRRWNPDAIVFNSAQMYGTPSYWMQHFFKDSSGAVLNPTYILPNLSSQLTASAVTWKSSDYASYLKIKIVNIGSDSVNLKILVSGLTHTINSLSSSTTILTSHHVMDENSFVNPTKVVPQRSVLTDANTEMDVVISPHSLTSFDLALEQTSYAADM</sequence>
<evidence type="ECO:0000256" key="10">
    <source>
        <dbReference type="ARBA" id="ARBA00082101"/>
    </source>
</evidence>
<comment type="subcellular location">
    <subcellularLocation>
        <location evidence="2">Secreted</location>
        <location evidence="2">Extracellular space</location>
        <location evidence="2">Extracellular matrix</location>
    </subcellularLocation>
</comment>
<comment type="catalytic activity">
    <reaction evidence="1">
        <text>Hydrolysis of terminal non-reducing alpha-L-arabinofuranoside residues in alpha-L-arabinosides.</text>
        <dbReference type="EC" id="3.2.1.55"/>
    </reaction>
</comment>
<dbReference type="InterPro" id="IPR010720">
    <property type="entry name" value="Alpha-L-AF_C"/>
</dbReference>
<dbReference type="EC" id="3.2.1.55" evidence="4"/>
<dbReference type="FunFam" id="3.20.20.80:FF:000025">
    <property type="entry name" value="Alpha-L-arabinofuranosidase 1"/>
    <property type="match status" value="1"/>
</dbReference>
<organism evidence="13 14">
    <name type="scientific">Rhynchospora tenuis</name>
    <dbReference type="NCBI Taxonomy" id="198213"/>
    <lineage>
        <taxon>Eukaryota</taxon>
        <taxon>Viridiplantae</taxon>
        <taxon>Streptophyta</taxon>
        <taxon>Embryophyta</taxon>
        <taxon>Tracheophyta</taxon>
        <taxon>Spermatophyta</taxon>
        <taxon>Magnoliopsida</taxon>
        <taxon>Liliopsida</taxon>
        <taxon>Poales</taxon>
        <taxon>Cyperaceae</taxon>
        <taxon>Cyperoideae</taxon>
        <taxon>Rhynchosporeae</taxon>
        <taxon>Rhynchospora</taxon>
    </lineage>
</organism>
<dbReference type="Gene3D" id="2.60.120.260">
    <property type="entry name" value="Galactose-binding domain-like"/>
    <property type="match status" value="1"/>
</dbReference>
<dbReference type="InterPro" id="IPR051563">
    <property type="entry name" value="Glycosyl_Hydrolase_51"/>
</dbReference>
<comment type="similarity">
    <text evidence="3">Belongs to the glycosyl hydrolase 51 family.</text>
</comment>
<feature type="transmembrane region" description="Helical" evidence="11">
    <location>
        <begin position="12"/>
        <end position="32"/>
    </location>
</feature>
<dbReference type="Pfam" id="PF06964">
    <property type="entry name" value="Alpha-L-AF_C"/>
    <property type="match status" value="1"/>
</dbReference>
<evidence type="ECO:0000256" key="9">
    <source>
        <dbReference type="ARBA" id="ARBA00023180"/>
    </source>
</evidence>
<evidence type="ECO:0000256" key="11">
    <source>
        <dbReference type="SAM" id="Phobius"/>
    </source>
</evidence>
<keyword evidence="9" id="KW-0325">Glycoprotein</keyword>
<keyword evidence="11" id="KW-0472">Membrane</keyword>
<keyword evidence="8" id="KW-0378">Hydrolase</keyword>
<comment type="caution">
    <text evidence="13">The sequence shown here is derived from an EMBL/GenBank/DDBJ whole genome shotgun (WGS) entry which is preliminary data.</text>
</comment>
<evidence type="ECO:0000313" key="13">
    <source>
        <dbReference type="EMBL" id="KAJ3684388.1"/>
    </source>
</evidence>
<dbReference type="InterPro" id="IPR017853">
    <property type="entry name" value="GH"/>
</dbReference>
<dbReference type="Gene3D" id="3.20.20.80">
    <property type="entry name" value="Glycosidases"/>
    <property type="match status" value="1"/>
</dbReference>
<keyword evidence="7" id="KW-0732">Signal</keyword>
<dbReference type="PANTHER" id="PTHR31776">
    <property type="entry name" value="ALPHA-L-ARABINOFURANOSIDASE 1"/>
    <property type="match status" value="1"/>
</dbReference>
<dbReference type="Proteomes" id="UP001210211">
    <property type="component" value="Unassembled WGS sequence"/>
</dbReference>
<gene>
    <name evidence="13" type="ORF">LUZ61_013552</name>
</gene>
<keyword evidence="5" id="KW-0964">Secreted</keyword>
<name>A0AAD5WAS0_9POAL</name>
<keyword evidence="11" id="KW-0812">Transmembrane</keyword>
<evidence type="ECO:0000256" key="4">
    <source>
        <dbReference type="ARBA" id="ARBA00012670"/>
    </source>
</evidence>
<keyword evidence="14" id="KW-1185">Reference proteome</keyword>
<evidence type="ECO:0000256" key="8">
    <source>
        <dbReference type="ARBA" id="ARBA00022801"/>
    </source>
</evidence>